<sequence length="133" mass="15011">MARSSTTQTEAERRKRTKEVYGALIRAVDHNSGRKQPPLAKKTSVIGTLHAAGHGRYGLEELHKAITAACRNGDLFRAEDDQGDLRLGINDAEKLDKKNRTYFSRVDEPQRRSDVVGIANKRVQKLRGVWDDR</sequence>
<accession>A0A1I0P8Y5</accession>
<dbReference type="EMBL" id="FOIS01000003">
    <property type="protein sequence ID" value="SEW10558.1"/>
    <property type="molecule type" value="Genomic_DNA"/>
</dbReference>
<dbReference type="STRING" id="1202768.SAMN05216285_2267"/>
<name>A0A1I0P8Y5_9EURY</name>
<dbReference type="RefSeq" id="WP_049991291.1">
    <property type="nucleotide sequence ID" value="NZ_FOIS01000003.1"/>
</dbReference>
<evidence type="ECO:0000313" key="1">
    <source>
        <dbReference type="EMBL" id="SEW10558.1"/>
    </source>
</evidence>
<proteinExistence type="predicted"/>
<keyword evidence="2" id="KW-1185">Reference proteome</keyword>
<protein>
    <submittedName>
        <fullName evidence="1">Uncharacterized protein</fullName>
    </submittedName>
</protein>
<dbReference type="OrthoDB" id="203534at2157"/>
<reference evidence="2" key="1">
    <citation type="submission" date="2016-10" db="EMBL/GenBank/DDBJ databases">
        <authorList>
            <person name="Varghese N."/>
        </authorList>
    </citation>
    <scope>NUCLEOTIDE SEQUENCE [LARGE SCALE GENOMIC DNA]</scope>
    <source>
        <strain evidence="2">CGMCC 1.12284</strain>
    </source>
</reference>
<organism evidence="1 2">
    <name type="scientific">Natrinema salifodinae</name>
    <dbReference type="NCBI Taxonomy" id="1202768"/>
    <lineage>
        <taxon>Archaea</taxon>
        <taxon>Methanobacteriati</taxon>
        <taxon>Methanobacteriota</taxon>
        <taxon>Stenosarchaea group</taxon>
        <taxon>Halobacteria</taxon>
        <taxon>Halobacteriales</taxon>
        <taxon>Natrialbaceae</taxon>
        <taxon>Natrinema</taxon>
    </lineage>
</organism>
<evidence type="ECO:0000313" key="2">
    <source>
        <dbReference type="Proteomes" id="UP000183275"/>
    </source>
</evidence>
<dbReference type="Proteomes" id="UP000183275">
    <property type="component" value="Unassembled WGS sequence"/>
</dbReference>
<dbReference type="AlphaFoldDB" id="A0A1I0P8Y5"/>
<gene>
    <name evidence="1" type="ORF">SAMN05216285_2267</name>
</gene>